<dbReference type="InterPro" id="IPR050055">
    <property type="entry name" value="EF-Tu_GTPase"/>
</dbReference>
<comment type="caution">
    <text evidence="4">The sequence shown here is derived from an EMBL/GenBank/DDBJ whole genome shotgun (WGS) entry which is preliminary data.</text>
</comment>
<name>A0A502CY99_9MICO</name>
<dbReference type="GO" id="GO:0003746">
    <property type="term" value="F:translation elongation factor activity"/>
    <property type="evidence" value="ECO:0007669"/>
    <property type="project" value="InterPro"/>
</dbReference>
<dbReference type="GO" id="GO:0001514">
    <property type="term" value="P:selenocysteine incorporation"/>
    <property type="evidence" value="ECO:0007669"/>
    <property type="project" value="InterPro"/>
</dbReference>
<sequence length="511" mass="54565">MAVVATAGHVDHGKSTLVRLLTGREPDRWAEERRRGLTIDLGYSWTDIDGSRVSLVDVPGHEHFTGNMLAGLGPVRAVMFVFAADDGWCRQSQEHARAIAALGIEHVLLVVTRCDRTPGESAAQEARERCTALGIRVAETVLVSGATGAGLPDLRAALGRLAQAVALRPIADREDEPPVRLWVDRSFTIRGAGAVVTGTLESGTLRVDDALLLRGRRITVRGLQSCDEQVEVLSGPARVAVNLRGLAAVEVYRGDALLTESWPPAAAIVQVTGPEVGARLPREVTLHVGTAALTVRTQRLPCGMVRLRLPRPVPLVPGDRAVLRDPGLREVLAGVEVAVVDPPTRRDRRRGEAQAAPPAPPAPPSQPAPEAPDGIQALVGWLSAHPLLAPSRDQLDVWAFTPQDLARAAERGQVLRLAGVVLAGDALQRAAAAIGRLAQPFTVGEAARAMGTSRRVAVPLLERLDSTLVTRRLPDGSRELREAAHDSDGDHEPDRGDELELDDDQARGITS</sequence>
<feature type="compositionally biased region" description="Pro residues" evidence="2">
    <location>
        <begin position="357"/>
        <end position="370"/>
    </location>
</feature>
<dbReference type="Gene3D" id="2.40.30.10">
    <property type="entry name" value="Translation factors"/>
    <property type="match status" value="1"/>
</dbReference>
<keyword evidence="1" id="KW-0342">GTP-binding</keyword>
<dbReference type="InterPro" id="IPR009000">
    <property type="entry name" value="Transl_B-barrel_sf"/>
</dbReference>
<dbReference type="Proteomes" id="UP000317722">
    <property type="component" value="Unassembled WGS sequence"/>
</dbReference>
<gene>
    <name evidence="4" type="ORF">EAH86_10255</name>
</gene>
<evidence type="ECO:0000256" key="2">
    <source>
        <dbReference type="SAM" id="MobiDB-lite"/>
    </source>
</evidence>
<dbReference type="Gene3D" id="1.10.10.10">
    <property type="entry name" value="Winged helix-like DNA-binding domain superfamily/Winged helix DNA-binding domain"/>
    <property type="match status" value="1"/>
</dbReference>
<dbReference type="RefSeq" id="WP_140740055.1">
    <property type="nucleotide sequence ID" value="NZ_RCZM01000003.1"/>
</dbReference>
<reference evidence="4 5" key="1">
    <citation type="journal article" date="2019" name="Environ. Microbiol.">
        <title>Species interactions and distinct microbial communities in high Arctic permafrost affected cryosols are associated with the CH4 and CO2 gas fluxes.</title>
        <authorList>
            <person name="Altshuler I."/>
            <person name="Hamel J."/>
            <person name="Turney S."/>
            <person name="Magnuson E."/>
            <person name="Levesque R."/>
            <person name="Greer C."/>
            <person name="Whyte L.G."/>
        </authorList>
    </citation>
    <scope>NUCLEOTIDE SEQUENCE [LARGE SCALE GENOMIC DNA]</scope>
    <source>
        <strain evidence="4 5">S9.3A</strain>
    </source>
</reference>
<protein>
    <recommendedName>
        <fullName evidence="3">Tr-type G domain-containing protein</fullName>
    </recommendedName>
</protein>
<dbReference type="GO" id="GO:0005737">
    <property type="term" value="C:cytoplasm"/>
    <property type="evidence" value="ECO:0007669"/>
    <property type="project" value="InterPro"/>
</dbReference>
<keyword evidence="5" id="KW-1185">Reference proteome</keyword>
<dbReference type="AlphaFoldDB" id="A0A502CY99"/>
<dbReference type="InterPro" id="IPR057335">
    <property type="entry name" value="Beta-barrel_SelB"/>
</dbReference>
<dbReference type="SUPFAM" id="SSF52540">
    <property type="entry name" value="P-loop containing nucleoside triphosphate hydrolases"/>
    <property type="match status" value="1"/>
</dbReference>
<dbReference type="Pfam" id="PF09107">
    <property type="entry name" value="WHD_3rd_SelB"/>
    <property type="match status" value="1"/>
</dbReference>
<organism evidence="4 5">
    <name type="scientific">Pedococcus bigeumensis</name>
    <dbReference type="NCBI Taxonomy" id="433644"/>
    <lineage>
        <taxon>Bacteria</taxon>
        <taxon>Bacillati</taxon>
        <taxon>Actinomycetota</taxon>
        <taxon>Actinomycetes</taxon>
        <taxon>Micrococcales</taxon>
        <taxon>Intrasporangiaceae</taxon>
        <taxon>Pedococcus</taxon>
    </lineage>
</organism>
<feature type="domain" description="Tr-type G" evidence="3">
    <location>
        <begin position="1"/>
        <end position="170"/>
    </location>
</feature>
<evidence type="ECO:0000313" key="4">
    <source>
        <dbReference type="EMBL" id="TPG17139.1"/>
    </source>
</evidence>
<dbReference type="SUPFAM" id="SSF50447">
    <property type="entry name" value="Translation proteins"/>
    <property type="match status" value="1"/>
</dbReference>
<feature type="compositionally biased region" description="Basic and acidic residues" evidence="2">
    <location>
        <begin position="343"/>
        <end position="352"/>
    </location>
</feature>
<dbReference type="PANTHER" id="PTHR43721">
    <property type="entry name" value="ELONGATION FACTOR TU-RELATED"/>
    <property type="match status" value="1"/>
</dbReference>
<feature type="compositionally biased region" description="Basic and acidic residues" evidence="2">
    <location>
        <begin position="472"/>
        <end position="498"/>
    </location>
</feature>
<dbReference type="InterPro" id="IPR027417">
    <property type="entry name" value="P-loop_NTPase"/>
</dbReference>
<dbReference type="Gene3D" id="3.40.50.300">
    <property type="entry name" value="P-loop containing nucleotide triphosphate hydrolases"/>
    <property type="match status" value="1"/>
</dbReference>
<dbReference type="Pfam" id="PF25461">
    <property type="entry name" value="Beta-barrel_SelB"/>
    <property type="match status" value="1"/>
</dbReference>
<evidence type="ECO:0000313" key="5">
    <source>
        <dbReference type="Proteomes" id="UP000317722"/>
    </source>
</evidence>
<dbReference type="EMBL" id="RCZM01000003">
    <property type="protein sequence ID" value="TPG17139.1"/>
    <property type="molecule type" value="Genomic_DNA"/>
</dbReference>
<dbReference type="OrthoDB" id="9803139at2"/>
<dbReference type="GO" id="GO:0003924">
    <property type="term" value="F:GTPase activity"/>
    <property type="evidence" value="ECO:0007669"/>
    <property type="project" value="InterPro"/>
</dbReference>
<feature type="region of interest" description="Disordered" evidence="2">
    <location>
        <begin position="342"/>
        <end position="373"/>
    </location>
</feature>
<dbReference type="PANTHER" id="PTHR43721:SF22">
    <property type="entry name" value="ELONGATION FACTOR TU, MITOCHONDRIAL"/>
    <property type="match status" value="1"/>
</dbReference>
<dbReference type="GO" id="GO:0003723">
    <property type="term" value="F:RNA binding"/>
    <property type="evidence" value="ECO:0007669"/>
    <property type="project" value="InterPro"/>
</dbReference>
<dbReference type="InterPro" id="IPR000795">
    <property type="entry name" value="T_Tr_GTP-bd_dom"/>
</dbReference>
<dbReference type="InterPro" id="IPR015191">
    <property type="entry name" value="SelB_WHD4"/>
</dbReference>
<dbReference type="PROSITE" id="PS51722">
    <property type="entry name" value="G_TR_2"/>
    <property type="match status" value="1"/>
</dbReference>
<accession>A0A502CY99</accession>
<dbReference type="InterPro" id="IPR036388">
    <property type="entry name" value="WH-like_DNA-bd_sf"/>
</dbReference>
<feature type="region of interest" description="Disordered" evidence="2">
    <location>
        <begin position="472"/>
        <end position="511"/>
    </location>
</feature>
<dbReference type="GO" id="GO:0005525">
    <property type="term" value="F:GTP binding"/>
    <property type="evidence" value="ECO:0007669"/>
    <property type="project" value="UniProtKB-KW"/>
</dbReference>
<evidence type="ECO:0000256" key="1">
    <source>
        <dbReference type="ARBA" id="ARBA00023134"/>
    </source>
</evidence>
<keyword evidence="1" id="KW-0547">Nucleotide-binding</keyword>
<proteinExistence type="predicted"/>
<evidence type="ECO:0000259" key="3">
    <source>
        <dbReference type="PROSITE" id="PS51722"/>
    </source>
</evidence>
<dbReference type="Pfam" id="PF00009">
    <property type="entry name" value="GTP_EFTU"/>
    <property type="match status" value="1"/>
</dbReference>